<evidence type="ECO:0000313" key="3">
    <source>
        <dbReference type="EMBL" id="SPD15699.1"/>
    </source>
</evidence>
<accession>A0A2N9HVH7</accession>
<evidence type="ECO:0008006" key="4">
    <source>
        <dbReference type="Google" id="ProtNLM"/>
    </source>
</evidence>
<feature type="region of interest" description="Disordered" evidence="2">
    <location>
        <begin position="1"/>
        <end position="42"/>
    </location>
</feature>
<evidence type="ECO:0000256" key="2">
    <source>
        <dbReference type="SAM" id="MobiDB-lite"/>
    </source>
</evidence>
<reference evidence="3" key="1">
    <citation type="submission" date="2018-02" db="EMBL/GenBank/DDBJ databases">
        <authorList>
            <person name="Cohen D.B."/>
            <person name="Kent A.D."/>
        </authorList>
    </citation>
    <scope>NUCLEOTIDE SEQUENCE</scope>
</reference>
<proteinExistence type="predicted"/>
<sequence length="625" mass="69270">MSDRGSGSGGHRRSDRLAKGKAVAYAPESSPDTDDEYDAMEDVRTRVDASLARDLQAEFDAEAAGSAPSAARAPPRPGVVIGRSAGPSETTRPSPQPSVTTGSSDAPPAAPRRAHTRSTGILPSRLKRQRSEGIPDSAGTIPEDYVAPGFRYPPHGGIRPRYPVAVEISDTPLLTNLLAHPSSLVRRCQEPPYSAGRVWCFIERFFHHTGTFHLSTCEMAVLPVDWSAILGIRFGGRAPPSEPIDGFEAREILGLADRDATEGTRRPSVRIRYLADVLRRDREEPPTELRYRQWAAYFIFSCFLGNDRSIVPTPIVGMFRGHRHSEGFTVFWAFEHFPTFAPSRLPLASDPDFPLARRWDTSRIERMTTCTLLELRMTVDCLRDADIIFQPYSAALSQRPEVFRAVALSRLRLWIRTTRSWELLLGERTVRQLGDEAVVPVDPSPLMTIEDYIPRAPSDPYIAGVSAYPSLVREGVPYQEWFEQVSLGSLMSLHEVEGGRVMGGVAMDSHHIRSSGQIERLESEVLRLQLELSVSVDRHTADMDRVQGEMASMQTEAIQMRRDLASRDAEVTRLAAAVRRLEEQLQGMGITPVTGADLSGPGQPSSSPPRDPVSRDWFFDDPSPP</sequence>
<feature type="compositionally biased region" description="Polar residues" evidence="2">
    <location>
        <begin position="87"/>
        <end position="104"/>
    </location>
</feature>
<organism evidence="3">
    <name type="scientific">Fagus sylvatica</name>
    <name type="common">Beechnut</name>
    <dbReference type="NCBI Taxonomy" id="28930"/>
    <lineage>
        <taxon>Eukaryota</taxon>
        <taxon>Viridiplantae</taxon>
        <taxon>Streptophyta</taxon>
        <taxon>Embryophyta</taxon>
        <taxon>Tracheophyta</taxon>
        <taxon>Spermatophyta</taxon>
        <taxon>Magnoliopsida</taxon>
        <taxon>eudicotyledons</taxon>
        <taxon>Gunneridae</taxon>
        <taxon>Pentapetalae</taxon>
        <taxon>rosids</taxon>
        <taxon>fabids</taxon>
        <taxon>Fagales</taxon>
        <taxon>Fagaceae</taxon>
        <taxon>Fagus</taxon>
    </lineage>
</organism>
<name>A0A2N9HVH7_FAGSY</name>
<gene>
    <name evidence="3" type="ORF">FSB_LOCUS43581</name>
</gene>
<protein>
    <recommendedName>
        <fullName evidence="4">Aminotransferase-like plant mobile domain-containing protein</fullName>
    </recommendedName>
</protein>
<dbReference type="EMBL" id="OIVN01004139">
    <property type="protein sequence ID" value="SPD15699.1"/>
    <property type="molecule type" value="Genomic_DNA"/>
</dbReference>
<dbReference type="AlphaFoldDB" id="A0A2N9HVH7"/>
<feature type="coiled-coil region" evidence="1">
    <location>
        <begin position="518"/>
        <end position="563"/>
    </location>
</feature>
<feature type="compositionally biased region" description="Low complexity" evidence="2">
    <location>
        <begin position="63"/>
        <end position="73"/>
    </location>
</feature>
<feature type="region of interest" description="Disordered" evidence="2">
    <location>
        <begin position="58"/>
        <end position="141"/>
    </location>
</feature>
<feature type="region of interest" description="Disordered" evidence="2">
    <location>
        <begin position="588"/>
        <end position="625"/>
    </location>
</feature>
<keyword evidence="1" id="KW-0175">Coiled coil</keyword>
<feature type="compositionally biased region" description="Acidic residues" evidence="2">
    <location>
        <begin position="31"/>
        <end position="40"/>
    </location>
</feature>
<evidence type="ECO:0000256" key="1">
    <source>
        <dbReference type="SAM" id="Coils"/>
    </source>
</evidence>